<organism evidence="6 7">
    <name type="scientific">Mediterraneibacter gnavus</name>
    <name type="common">Ruminococcus gnavus</name>
    <dbReference type="NCBI Taxonomy" id="33038"/>
    <lineage>
        <taxon>Bacteria</taxon>
        <taxon>Bacillati</taxon>
        <taxon>Bacillota</taxon>
        <taxon>Clostridia</taxon>
        <taxon>Lachnospirales</taxon>
        <taxon>Lachnospiraceae</taxon>
        <taxon>Mediterraneibacter</taxon>
    </lineage>
</organism>
<dbReference type="PANTHER" id="PTHR21040:SF8">
    <property type="entry name" value="BCDNA.GH04120"/>
    <property type="match status" value="1"/>
</dbReference>
<dbReference type="Pfam" id="PF18088">
    <property type="entry name" value="Glyco_H_20C_C"/>
    <property type="match status" value="1"/>
</dbReference>
<dbReference type="GO" id="GO:0004563">
    <property type="term" value="F:beta-N-acetylhexosaminidase activity"/>
    <property type="evidence" value="ECO:0007669"/>
    <property type="project" value="UniProtKB-ARBA"/>
</dbReference>
<dbReference type="Proteomes" id="UP000234840">
    <property type="component" value="Unassembled WGS sequence"/>
</dbReference>
<evidence type="ECO:0000313" key="6">
    <source>
        <dbReference type="EMBL" id="PLT84263.1"/>
    </source>
</evidence>
<feature type="domain" description="Glycoside Hydrolase 20C C-terminal" evidence="4">
    <location>
        <begin position="428"/>
        <end position="621"/>
    </location>
</feature>
<dbReference type="EMBL" id="NIHW01000035">
    <property type="protein sequence ID" value="PLT84263.1"/>
    <property type="molecule type" value="Genomic_DNA"/>
</dbReference>
<comment type="similarity">
    <text evidence="1">Belongs to the glycosyl hydrolase 20 family.</text>
</comment>
<dbReference type="InterPro" id="IPR041063">
    <property type="entry name" value="Glyco_H_20C_C"/>
</dbReference>
<evidence type="ECO:0000259" key="4">
    <source>
        <dbReference type="Pfam" id="PF18088"/>
    </source>
</evidence>
<evidence type="ECO:0000313" key="7">
    <source>
        <dbReference type="Proteomes" id="UP000234840"/>
    </source>
</evidence>
<reference evidence="5" key="2">
    <citation type="submission" date="2022-12" db="EMBL/GenBank/DDBJ databases">
        <title>Genome of R. gnavus strain RSHDN_123.</title>
        <authorList>
            <person name="Abdugheni R."/>
        </authorList>
    </citation>
    <scope>NUCLEOTIDE SEQUENCE</scope>
    <source>
        <strain evidence="5">RSHDN_123</strain>
    </source>
</reference>
<reference evidence="6 7" key="1">
    <citation type="journal article" date="2017" name="Genome Med.">
        <title>A novel Ruminococcus gnavus clade enriched in inflammatory bowel disease patients.</title>
        <authorList>
            <person name="Hall A.B."/>
            <person name="Yassour M."/>
            <person name="Sauk J."/>
            <person name="Garner A."/>
            <person name="Jiang X."/>
            <person name="Arthur T."/>
            <person name="Lagoudas G.K."/>
            <person name="Vatanen T."/>
            <person name="Fornelos N."/>
            <person name="Wilson R."/>
            <person name="Bertha M."/>
            <person name="Cohen M."/>
            <person name="Garber J."/>
            <person name="Khalili H."/>
            <person name="Gevers D."/>
            <person name="Ananthakrishnan A.N."/>
            <person name="Kugathasan S."/>
            <person name="Lander E.S."/>
            <person name="Blainey P."/>
            <person name="Vlamakis H."/>
            <person name="Xavier R.J."/>
            <person name="Huttenhower C."/>
        </authorList>
    </citation>
    <scope>NUCLEOTIDE SEQUENCE [LARGE SCALE GENOMIC DNA]</scope>
    <source>
        <strain evidence="6 7">RJX1128</strain>
    </source>
</reference>
<evidence type="ECO:0000259" key="3">
    <source>
        <dbReference type="Pfam" id="PF00728"/>
    </source>
</evidence>
<evidence type="ECO:0000256" key="2">
    <source>
        <dbReference type="ARBA" id="ARBA00022801"/>
    </source>
</evidence>
<dbReference type="Proteomes" id="UP001148455">
    <property type="component" value="Unassembled WGS sequence"/>
</dbReference>
<dbReference type="InterPro" id="IPR017853">
    <property type="entry name" value="GH"/>
</dbReference>
<dbReference type="GO" id="GO:0005975">
    <property type="term" value="P:carbohydrate metabolic process"/>
    <property type="evidence" value="ECO:0007669"/>
    <property type="project" value="InterPro"/>
</dbReference>
<dbReference type="SUPFAM" id="SSF51445">
    <property type="entry name" value="(Trans)glycosidases"/>
    <property type="match status" value="1"/>
</dbReference>
<accession>A0A2N5PXI5</accession>
<proteinExistence type="inferred from homology"/>
<dbReference type="AlphaFoldDB" id="A0A2N5PXI5"/>
<dbReference type="RefSeq" id="WP_101882832.1">
    <property type="nucleotide sequence ID" value="NZ_CAXUHP010000011.1"/>
</dbReference>
<comment type="caution">
    <text evidence="6">The sequence shown here is derived from an EMBL/GenBank/DDBJ whole genome shotgun (WGS) entry which is preliminary data.</text>
</comment>
<dbReference type="PANTHER" id="PTHR21040">
    <property type="entry name" value="BCDNA.GH04120"/>
    <property type="match status" value="1"/>
</dbReference>
<keyword evidence="2" id="KW-0378">Hydrolase</keyword>
<dbReference type="InterPro" id="IPR015883">
    <property type="entry name" value="Glyco_hydro_20_cat"/>
</dbReference>
<sequence>MITKTVWISENFKDELIDGLELLLTEHQHILVKDRVTAEIQLECKHICDNKLIIKKRENCCVIYYSQKAHFFRGVSLLLQNKAKEQFTIEETANFESNGIMMDCSRNCVPKVETIKKYIMRLAEFGMNRLYLYMEDTMEIDGYPYWGYLRGRLTKRELKECDAYGRLFGVTLIPCIQTLAHLRSALKQPMFDAYKDIDDILLLQDENTRNLLKDILKTVAECFSGGIVHLGMDEAANLGRGRFLDKYGYHEPSKIMKLHLEWLEVMCKELNLKPMIWSDMYLKLNFGVEDYYSLSEDAEPRNKENMSDKIALCYWDYYNEGIEFYKKYIRLHQKLGNPVIFAGGAWTWNGIAPGISKALLSTKDALTACCEMRINDVFCTVWMDNGAETPLVTMLPILAVYGEYGFSKEPSKDKIAERFEFCFKMKWDNFCLLDAFDNPQYEEGGHNRYCENPSKTILYEDNLMGLFIKMFDEVKLKKRYELLAKNLRSIVDDSEDLEEKQIFEYYQLLAEILSQKAGITEQIQKSYLKKEFKIMESISENELKRIEELTEVLRNKRQRIWMDEYKPFGYEILDIRFAGVAVRAKSAANRLTQYIRGEIDCIPEVEEKILPYKTTEMLEKELLHGYYMWEKIISAGNIDGV</sequence>
<dbReference type="Gene3D" id="3.20.20.80">
    <property type="entry name" value="Glycosidases"/>
    <property type="match status" value="1"/>
</dbReference>
<dbReference type="Pfam" id="PF00728">
    <property type="entry name" value="Glyco_hydro_20"/>
    <property type="match status" value="1"/>
</dbReference>
<dbReference type="InterPro" id="IPR038901">
    <property type="entry name" value="HEXDC-like"/>
</dbReference>
<dbReference type="CDD" id="cd06565">
    <property type="entry name" value="GH20_GcnA-like"/>
    <property type="match status" value="1"/>
</dbReference>
<evidence type="ECO:0000256" key="1">
    <source>
        <dbReference type="ARBA" id="ARBA00006285"/>
    </source>
</evidence>
<protein>
    <submittedName>
        <fullName evidence="5">Beta-N-acetylhexosaminidase</fullName>
    </submittedName>
</protein>
<feature type="domain" description="Glycoside hydrolase family 20 catalytic" evidence="3">
    <location>
        <begin position="98"/>
        <end position="285"/>
    </location>
</feature>
<dbReference type="EMBL" id="JAPZED010000008">
    <property type="protein sequence ID" value="MCZ7694182.1"/>
    <property type="molecule type" value="Genomic_DNA"/>
</dbReference>
<dbReference type="Gene3D" id="1.20.120.670">
    <property type="entry name" value="N-acetyl-b-d-glucoasminidase"/>
    <property type="match status" value="1"/>
</dbReference>
<evidence type="ECO:0000313" key="5">
    <source>
        <dbReference type="EMBL" id="MCZ7694182.1"/>
    </source>
</evidence>
<gene>
    <name evidence="6" type="ORF">CDL20_12370</name>
    <name evidence="5" type="ORF">O8D18_09020</name>
</gene>
<name>A0A2N5PXI5_MEDGN</name>